<sequence>MGLFFLKTILFLLIYFLLLYAAHLGISGWLGIERRKIWSRDNIINEHHEKVDRIHKRILMIVLFSCPVIDVLYDFDHWYQNPYTYILVILLSGSILKVYMEWKYIGDKREYTYTIFETSFNIVLLILFFTLGVQYLNNSF</sequence>
<evidence type="ECO:0000313" key="2">
    <source>
        <dbReference type="EMBL" id="SCC34778.1"/>
    </source>
</evidence>
<dbReference type="RefSeq" id="WP_058299942.1">
    <property type="nucleotide sequence ID" value="NZ_FMAU01000009.1"/>
</dbReference>
<evidence type="ECO:0000256" key="1">
    <source>
        <dbReference type="SAM" id="Phobius"/>
    </source>
</evidence>
<dbReference type="AlphaFoldDB" id="A0A0V8H7C2"/>
<dbReference type="EMBL" id="FMAU01000009">
    <property type="protein sequence ID" value="SCC34778.1"/>
    <property type="molecule type" value="Genomic_DNA"/>
</dbReference>
<protein>
    <recommendedName>
        <fullName evidence="4">DUF4181 domain-containing protein</fullName>
    </recommendedName>
</protein>
<dbReference type="Proteomes" id="UP000181997">
    <property type="component" value="Unassembled WGS sequence"/>
</dbReference>
<name>A0A0V8H7C2_9BACI</name>
<dbReference type="OrthoDB" id="2428213at2"/>
<feature type="transmembrane region" description="Helical" evidence="1">
    <location>
        <begin position="111"/>
        <end position="136"/>
    </location>
</feature>
<reference evidence="3" key="1">
    <citation type="submission" date="2016-08" db="EMBL/GenBank/DDBJ databases">
        <authorList>
            <person name="Varghese N."/>
            <person name="Submissions Spin"/>
        </authorList>
    </citation>
    <scope>NUCLEOTIDE SEQUENCE [LARGE SCALE GENOMIC DNA]</scope>
    <source>
        <strain evidence="3">SGD-1123</strain>
    </source>
</reference>
<feature type="transmembrane region" description="Helical" evidence="1">
    <location>
        <begin position="82"/>
        <end position="99"/>
    </location>
</feature>
<evidence type="ECO:0000313" key="3">
    <source>
        <dbReference type="Proteomes" id="UP000181997"/>
    </source>
</evidence>
<dbReference type="InterPro" id="IPR025441">
    <property type="entry name" value="DUF4181"/>
</dbReference>
<keyword evidence="1" id="KW-0472">Membrane</keyword>
<dbReference type="Pfam" id="PF13789">
    <property type="entry name" value="DUF4181"/>
    <property type="match status" value="1"/>
</dbReference>
<evidence type="ECO:0008006" key="4">
    <source>
        <dbReference type="Google" id="ProtNLM"/>
    </source>
</evidence>
<keyword evidence="1" id="KW-1133">Transmembrane helix</keyword>
<accession>A0A0V8H7C2</accession>
<feature type="transmembrane region" description="Helical" evidence="1">
    <location>
        <begin position="58"/>
        <end position="76"/>
    </location>
</feature>
<organism evidence="2 3">
    <name type="scientific">[Bacillus] enclensis</name>
    <dbReference type="NCBI Taxonomy" id="1402860"/>
    <lineage>
        <taxon>Bacteria</taxon>
        <taxon>Bacillati</taxon>
        <taxon>Bacillota</taxon>
        <taxon>Bacilli</taxon>
        <taxon>Bacillales</taxon>
        <taxon>Bacillaceae</taxon>
        <taxon>Rossellomorea</taxon>
    </lineage>
</organism>
<keyword evidence="1" id="KW-0812">Transmembrane</keyword>
<feature type="transmembrane region" description="Helical" evidence="1">
    <location>
        <begin position="12"/>
        <end position="32"/>
    </location>
</feature>
<gene>
    <name evidence="2" type="ORF">GA0061094_4172</name>
</gene>
<keyword evidence="3" id="KW-1185">Reference proteome</keyword>
<proteinExistence type="predicted"/>